<protein>
    <recommendedName>
        <fullName evidence="5">Elongator complex protein 4</fullName>
    </recommendedName>
</protein>
<dbReference type="InterPro" id="IPR027417">
    <property type="entry name" value="P-loop_NTPase"/>
</dbReference>
<sequence length="432" mass="46905">MEEASQTADEMCLDTGYDMGSMTHDDAGPFHTFAHGDTSRSPSMRTDGTCPPTSPTTSPLPTTRTSPPLTSSIAPADVHGRDEIRFMPTPGRPTPGAVSPEFVHTEFIQTQIPTPPLEASYIEGRPQRPQRTWIHSPDCGTGHEPVNNNIVMATSKPRTSSFSHNLATVPSSTPGLKYGPNGTIFISSGIPDLDKILGGGFPLGSLVVMEDAEAPHHMLLLRNFMSQGLVHKQPLLYASPSKDPKGFLGTLPTPGSSKDDKSRDRDPENGNGLRIAWQYKKYFGDNQHHFDSNRDSPNLAALRDRYATFLAQFSRNDSSISSAGRIAIQSFCAPQCKYSNMKVLVSDEDKEMAKLLTGYQDMVGLLNVHKVARINTQVPVILDATTFSIKLQKRRFLVLESLNQAPIDSSSGTSYGTSASCSGSSKTGTLDF</sequence>
<dbReference type="Gene3D" id="3.40.50.300">
    <property type="entry name" value="P-loop containing nucleotide triphosphate hydrolases"/>
    <property type="match status" value="1"/>
</dbReference>
<keyword evidence="11" id="KW-1185">Reference proteome</keyword>
<comment type="subcellular location">
    <subcellularLocation>
        <location evidence="2">Cytoplasm</location>
    </subcellularLocation>
    <subcellularLocation>
        <location evidence="1">Nucleus</location>
    </subcellularLocation>
</comment>
<gene>
    <name evidence="10" type="primary">ELP4_1</name>
    <name evidence="10" type="ORF">CFP56_005488</name>
</gene>
<evidence type="ECO:0000256" key="6">
    <source>
        <dbReference type="ARBA" id="ARBA00022490"/>
    </source>
</evidence>
<evidence type="ECO:0000256" key="7">
    <source>
        <dbReference type="ARBA" id="ARBA00022694"/>
    </source>
</evidence>
<dbReference type="PANTHER" id="PTHR12896:SF1">
    <property type="entry name" value="ELONGATOR COMPLEX PROTEIN 4"/>
    <property type="match status" value="1"/>
</dbReference>
<evidence type="ECO:0000256" key="9">
    <source>
        <dbReference type="SAM" id="MobiDB-lite"/>
    </source>
</evidence>
<reference evidence="10 11" key="1">
    <citation type="journal article" date="2018" name="Sci. Data">
        <title>The draft genome sequence of cork oak.</title>
        <authorList>
            <person name="Ramos A.M."/>
            <person name="Usie A."/>
            <person name="Barbosa P."/>
            <person name="Barros P.M."/>
            <person name="Capote T."/>
            <person name="Chaves I."/>
            <person name="Simoes F."/>
            <person name="Abreu I."/>
            <person name="Carrasquinho I."/>
            <person name="Faro C."/>
            <person name="Guimaraes J.B."/>
            <person name="Mendonca D."/>
            <person name="Nobrega F."/>
            <person name="Rodrigues L."/>
            <person name="Saibo N.J.M."/>
            <person name="Varela M.C."/>
            <person name="Egas C."/>
            <person name="Matos J."/>
            <person name="Miguel C.M."/>
            <person name="Oliveira M.M."/>
            <person name="Ricardo C.P."/>
            <person name="Goncalves S."/>
        </authorList>
    </citation>
    <scope>NUCLEOTIDE SEQUENCE [LARGE SCALE GENOMIC DNA]</scope>
    <source>
        <strain evidence="11">cv. HL8</strain>
    </source>
</reference>
<feature type="region of interest" description="Disordered" evidence="9">
    <location>
        <begin position="241"/>
        <end position="271"/>
    </location>
</feature>
<keyword evidence="7" id="KW-0819">tRNA processing</keyword>
<feature type="region of interest" description="Disordered" evidence="9">
    <location>
        <begin position="409"/>
        <end position="432"/>
    </location>
</feature>
<comment type="pathway">
    <text evidence="3">tRNA modification; 5-methoxycarbonylmethyl-2-thiouridine-tRNA biosynthesis.</text>
</comment>
<evidence type="ECO:0000256" key="4">
    <source>
        <dbReference type="ARBA" id="ARBA00007573"/>
    </source>
</evidence>
<keyword evidence="8" id="KW-0539">Nucleus</keyword>
<dbReference type="GO" id="GO:0005737">
    <property type="term" value="C:cytoplasm"/>
    <property type="evidence" value="ECO:0007669"/>
    <property type="project" value="UniProtKB-SubCell"/>
</dbReference>
<dbReference type="PANTHER" id="PTHR12896">
    <property type="entry name" value="PAX6 NEIGHBOR PROTEIN PAXNEB"/>
    <property type="match status" value="1"/>
</dbReference>
<feature type="compositionally biased region" description="Basic and acidic residues" evidence="9">
    <location>
        <begin position="257"/>
        <end position="268"/>
    </location>
</feature>
<dbReference type="Pfam" id="PF05625">
    <property type="entry name" value="PAXNEB"/>
    <property type="match status" value="2"/>
</dbReference>
<dbReference type="EMBL" id="PKMF04000131">
    <property type="protein sequence ID" value="KAK7848137.1"/>
    <property type="molecule type" value="Genomic_DNA"/>
</dbReference>
<feature type="region of interest" description="Disordered" evidence="9">
    <location>
        <begin position="28"/>
        <end position="75"/>
    </location>
</feature>
<dbReference type="Proteomes" id="UP000237347">
    <property type="component" value="Unassembled WGS sequence"/>
</dbReference>
<evidence type="ECO:0000256" key="3">
    <source>
        <dbReference type="ARBA" id="ARBA00005043"/>
    </source>
</evidence>
<evidence type="ECO:0000313" key="11">
    <source>
        <dbReference type="Proteomes" id="UP000237347"/>
    </source>
</evidence>
<comment type="caution">
    <text evidence="10">The sequence shown here is derived from an EMBL/GenBank/DDBJ whole genome shotgun (WGS) entry which is preliminary data.</text>
</comment>
<evidence type="ECO:0000313" key="10">
    <source>
        <dbReference type="EMBL" id="KAK7848137.1"/>
    </source>
</evidence>
<dbReference type="InterPro" id="IPR008728">
    <property type="entry name" value="Elongator_complex_protein_4"/>
</dbReference>
<name>A0AAW0L9M0_QUESU</name>
<dbReference type="GO" id="GO:0033588">
    <property type="term" value="C:elongator holoenzyme complex"/>
    <property type="evidence" value="ECO:0007669"/>
    <property type="project" value="InterPro"/>
</dbReference>
<evidence type="ECO:0000256" key="2">
    <source>
        <dbReference type="ARBA" id="ARBA00004496"/>
    </source>
</evidence>
<evidence type="ECO:0000256" key="8">
    <source>
        <dbReference type="ARBA" id="ARBA00023242"/>
    </source>
</evidence>
<proteinExistence type="inferred from homology"/>
<feature type="compositionally biased region" description="Low complexity" evidence="9">
    <location>
        <begin position="55"/>
        <end position="72"/>
    </location>
</feature>
<organism evidence="10 11">
    <name type="scientific">Quercus suber</name>
    <name type="common">Cork oak</name>
    <dbReference type="NCBI Taxonomy" id="58331"/>
    <lineage>
        <taxon>Eukaryota</taxon>
        <taxon>Viridiplantae</taxon>
        <taxon>Streptophyta</taxon>
        <taxon>Embryophyta</taxon>
        <taxon>Tracheophyta</taxon>
        <taxon>Spermatophyta</taxon>
        <taxon>Magnoliopsida</taxon>
        <taxon>eudicotyledons</taxon>
        <taxon>Gunneridae</taxon>
        <taxon>Pentapetalae</taxon>
        <taxon>rosids</taxon>
        <taxon>fabids</taxon>
        <taxon>Fagales</taxon>
        <taxon>Fagaceae</taxon>
        <taxon>Quercus</taxon>
    </lineage>
</organism>
<dbReference type="GO" id="GO:0008023">
    <property type="term" value="C:transcription elongation factor complex"/>
    <property type="evidence" value="ECO:0007669"/>
    <property type="project" value="TreeGrafter"/>
</dbReference>
<dbReference type="AlphaFoldDB" id="A0AAW0L9M0"/>
<keyword evidence="6" id="KW-0963">Cytoplasm</keyword>
<accession>A0AAW0L9M0</accession>
<dbReference type="GO" id="GO:0002098">
    <property type="term" value="P:tRNA wobble uridine modification"/>
    <property type="evidence" value="ECO:0007669"/>
    <property type="project" value="InterPro"/>
</dbReference>
<comment type="similarity">
    <text evidence="4">Belongs to the ELP4 family.</text>
</comment>
<evidence type="ECO:0000256" key="1">
    <source>
        <dbReference type="ARBA" id="ARBA00004123"/>
    </source>
</evidence>
<evidence type="ECO:0000256" key="5">
    <source>
        <dbReference type="ARBA" id="ARBA00020265"/>
    </source>
</evidence>